<evidence type="ECO:0000256" key="3">
    <source>
        <dbReference type="ARBA" id="ARBA00023163"/>
    </source>
</evidence>
<proteinExistence type="predicted"/>
<keyword evidence="1" id="KW-0805">Transcription regulation</keyword>
<dbReference type="Pfam" id="PF00196">
    <property type="entry name" value="GerE"/>
    <property type="match status" value="1"/>
</dbReference>
<dbReference type="PANTHER" id="PTHR44688:SF16">
    <property type="entry name" value="DNA-BINDING TRANSCRIPTIONAL ACTIVATOR DEVR_DOSR"/>
    <property type="match status" value="1"/>
</dbReference>
<evidence type="ECO:0000259" key="4">
    <source>
        <dbReference type="PROSITE" id="PS50043"/>
    </source>
</evidence>
<dbReference type="InterPro" id="IPR016032">
    <property type="entry name" value="Sig_transdc_resp-reg_C-effctor"/>
</dbReference>
<dbReference type="Gene3D" id="1.25.40.10">
    <property type="entry name" value="Tetratricopeptide repeat domain"/>
    <property type="match status" value="1"/>
</dbReference>
<organism evidence="5 6">
    <name type="scientific">Goodfellowiella coeruleoviolacea</name>
    <dbReference type="NCBI Taxonomy" id="334858"/>
    <lineage>
        <taxon>Bacteria</taxon>
        <taxon>Bacillati</taxon>
        <taxon>Actinomycetota</taxon>
        <taxon>Actinomycetes</taxon>
        <taxon>Pseudonocardiales</taxon>
        <taxon>Pseudonocardiaceae</taxon>
        <taxon>Goodfellowiella</taxon>
    </lineage>
</organism>
<dbReference type="PROSITE" id="PS50043">
    <property type="entry name" value="HTH_LUXR_2"/>
    <property type="match status" value="1"/>
</dbReference>
<gene>
    <name evidence="5" type="ORF">LX83_000444</name>
</gene>
<feature type="domain" description="HTH luxR-type" evidence="4">
    <location>
        <begin position="392"/>
        <end position="457"/>
    </location>
</feature>
<sequence>MSAAQQQPTPLSDNRIEVWCADRLGTGQVNITDQVDTDLLVRALNVADIGTVAVYREKCAPVLPAPTHPAALTDAVNRGVDRLTVVAQAKQLLDTGAVDSDPVAFQHAVSTLVSADELAIADTHCLRAQRRDRPCDDRPWHALTQLLRARINAARGELVAASRDAAEVLAEQGGTGTVPVHWGRQALAQLVTTHVVLGELESARDLLREHPLAGRRSEPADNAHLLFARATLHLAEGRPEESVNDYLECGRQLTASGVRNPAVLPWRSRAAFAALRVQRRELAAILAEQELGDARGWGTPRAIGTALHPFALTQQDPDQRLALLGEAVDLLRLSPAGAELVHARYDLGKAYCARKDYGRAHRQFHGAMRLAEQCRMTGWTTRASQALAQVNRLRGNVTLTKQETRIAQLVRAGYNNRQISEKLYLTRRTVEFHLSGVYRKLGISGRRELHIALPDEADTL</sequence>
<comment type="caution">
    <text evidence="5">The sequence shown here is derived from an EMBL/GenBank/DDBJ whole genome shotgun (WGS) entry which is preliminary data.</text>
</comment>
<dbReference type="InterPro" id="IPR036388">
    <property type="entry name" value="WH-like_DNA-bd_sf"/>
</dbReference>
<dbReference type="SMART" id="SM00421">
    <property type="entry name" value="HTH_LUXR"/>
    <property type="match status" value="1"/>
</dbReference>
<protein>
    <submittedName>
        <fullName evidence="5">Regulatory protein, luxR family</fullName>
    </submittedName>
</protein>
<dbReference type="InterPro" id="IPR011990">
    <property type="entry name" value="TPR-like_helical_dom_sf"/>
</dbReference>
<keyword evidence="3" id="KW-0804">Transcription</keyword>
<evidence type="ECO:0000256" key="2">
    <source>
        <dbReference type="ARBA" id="ARBA00023125"/>
    </source>
</evidence>
<dbReference type="InterPro" id="IPR000792">
    <property type="entry name" value="Tscrpt_reg_LuxR_C"/>
</dbReference>
<keyword evidence="2" id="KW-0238">DNA-binding</keyword>
<keyword evidence="6" id="KW-1185">Reference proteome</keyword>
<reference evidence="5" key="1">
    <citation type="submission" date="2022-06" db="EMBL/GenBank/DDBJ databases">
        <title>Genomic Encyclopedia of Archaeal and Bacterial Type Strains, Phase II (KMG-II): from individual species to whole genera.</title>
        <authorList>
            <person name="Goeker M."/>
        </authorList>
    </citation>
    <scope>NUCLEOTIDE SEQUENCE</scope>
    <source>
        <strain evidence="5">DSM 43935</strain>
    </source>
</reference>
<evidence type="ECO:0000256" key="1">
    <source>
        <dbReference type="ARBA" id="ARBA00023015"/>
    </source>
</evidence>
<dbReference type="SUPFAM" id="SSF46894">
    <property type="entry name" value="C-terminal effector domain of the bipartite response regulators"/>
    <property type="match status" value="1"/>
</dbReference>
<dbReference type="EMBL" id="JAMTCK010000001">
    <property type="protein sequence ID" value="MCP2163604.1"/>
    <property type="molecule type" value="Genomic_DNA"/>
</dbReference>
<dbReference type="PANTHER" id="PTHR44688">
    <property type="entry name" value="DNA-BINDING TRANSCRIPTIONAL ACTIVATOR DEVR_DOSR"/>
    <property type="match status" value="1"/>
</dbReference>
<evidence type="ECO:0000313" key="6">
    <source>
        <dbReference type="Proteomes" id="UP001206128"/>
    </source>
</evidence>
<accession>A0AAE3GAS6</accession>
<dbReference type="PRINTS" id="PR00038">
    <property type="entry name" value="HTHLUXR"/>
</dbReference>
<dbReference type="CDD" id="cd06170">
    <property type="entry name" value="LuxR_C_like"/>
    <property type="match status" value="1"/>
</dbReference>
<name>A0AAE3GAS6_9PSEU</name>
<dbReference type="Gene3D" id="1.10.10.10">
    <property type="entry name" value="Winged helix-like DNA-binding domain superfamily/Winged helix DNA-binding domain"/>
    <property type="match status" value="1"/>
</dbReference>
<dbReference type="AlphaFoldDB" id="A0AAE3GAS6"/>
<dbReference type="SUPFAM" id="SSF48452">
    <property type="entry name" value="TPR-like"/>
    <property type="match status" value="1"/>
</dbReference>
<evidence type="ECO:0000313" key="5">
    <source>
        <dbReference type="EMBL" id="MCP2163604.1"/>
    </source>
</evidence>
<dbReference type="GO" id="GO:0006355">
    <property type="term" value="P:regulation of DNA-templated transcription"/>
    <property type="evidence" value="ECO:0007669"/>
    <property type="project" value="InterPro"/>
</dbReference>
<dbReference type="GO" id="GO:0003677">
    <property type="term" value="F:DNA binding"/>
    <property type="evidence" value="ECO:0007669"/>
    <property type="project" value="UniProtKB-KW"/>
</dbReference>
<dbReference type="Proteomes" id="UP001206128">
    <property type="component" value="Unassembled WGS sequence"/>
</dbReference>